<gene>
    <name evidence="2" type="ORF">MCHLO_00466</name>
</gene>
<evidence type="ECO:0000256" key="1">
    <source>
        <dbReference type="SAM" id="MobiDB-lite"/>
    </source>
</evidence>
<sequence>GLSARQEKVRKFAAYLEWAVPKYTAEFINLEPAVEPDPEAAEPAAPSPAASVPASDASESTSMHSEDAPTTTTSSSLSSVTYKIAKKPPFPALSAADISAEFHATYFTFRLNDFLSLQDLAPSKPILPTSTFAVYRQIALDLSSIPELSSTDKHDRIQAVRAQAAVVTGKGIRKPAKPARFDTVLVRLPNEDARTTDPARRYRVGRVRVIFRIDDYVDFEAPLAYVDWYKPLGRSNSDLGMYQLSLSTRHHQQHSEIIPVSDILQSCHLIPLFGRTAMDASWESDTILDQSVEFYLNPYLRHRDFYFLRYLPAREAQRKAEEDARARIRLLGRAGRFAT</sequence>
<evidence type="ECO:0000313" key="2">
    <source>
        <dbReference type="EMBL" id="GAT42765.1"/>
    </source>
</evidence>
<feature type="compositionally biased region" description="Low complexity" evidence="1">
    <location>
        <begin position="41"/>
        <end position="60"/>
    </location>
</feature>
<organism evidence="2 3">
    <name type="scientific">Mycena chlorophos</name>
    <name type="common">Agaric fungus</name>
    <name type="synonym">Agaricus chlorophos</name>
    <dbReference type="NCBI Taxonomy" id="658473"/>
    <lineage>
        <taxon>Eukaryota</taxon>
        <taxon>Fungi</taxon>
        <taxon>Dikarya</taxon>
        <taxon>Basidiomycota</taxon>
        <taxon>Agaricomycotina</taxon>
        <taxon>Agaricomycetes</taxon>
        <taxon>Agaricomycetidae</taxon>
        <taxon>Agaricales</taxon>
        <taxon>Marasmiineae</taxon>
        <taxon>Mycenaceae</taxon>
        <taxon>Mycena</taxon>
    </lineage>
</organism>
<keyword evidence="3" id="KW-1185">Reference proteome</keyword>
<dbReference type="EMBL" id="DF838257">
    <property type="protein sequence ID" value="GAT42765.1"/>
    <property type="molecule type" value="Genomic_DNA"/>
</dbReference>
<reference evidence="2" key="1">
    <citation type="submission" date="2014-09" db="EMBL/GenBank/DDBJ databases">
        <title>Genome sequence of the luminous mushroom Mycena chlorophos for searching fungal bioluminescence genes.</title>
        <authorList>
            <person name="Tanaka Y."/>
            <person name="Kasuga D."/>
            <person name="Oba Y."/>
            <person name="Hase S."/>
            <person name="Sato K."/>
            <person name="Oba Y."/>
            <person name="Sakakibara Y."/>
        </authorList>
    </citation>
    <scope>NUCLEOTIDE SEQUENCE</scope>
</reference>
<accession>A0ABQ0KW36</accession>
<feature type="non-terminal residue" evidence="2">
    <location>
        <position position="1"/>
    </location>
</feature>
<name>A0ABQ0KW36_MYCCL</name>
<feature type="region of interest" description="Disordered" evidence="1">
    <location>
        <begin position="34"/>
        <end position="78"/>
    </location>
</feature>
<evidence type="ECO:0000313" key="3">
    <source>
        <dbReference type="Proteomes" id="UP000815677"/>
    </source>
</evidence>
<proteinExistence type="predicted"/>
<dbReference type="Proteomes" id="UP000815677">
    <property type="component" value="Unassembled WGS sequence"/>
</dbReference>
<protein>
    <submittedName>
        <fullName evidence="2">Uncharacterized protein</fullName>
    </submittedName>
</protein>